<dbReference type="EMBL" id="VIFY01000089">
    <property type="protein sequence ID" value="TQB71043.1"/>
    <property type="molecule type" value="Genomic_DNA"/>
</dbReference>
<organism evidence="1 2">
    <name type="scientific">Monascus purpureus</name>
    <name type="common">Red mold</name>
    <name type="synonym">Monascus anka</name>
    <dbReference type="NCBI Taxonomy" id="5098"/>
    <lineage>
        <taxon>Eukaryota</taxon>
        <taxon>Fungi</taxon>
        <taxon>Dikarya</taxon>
        <taxon>Ascomycota</taxon>
        <taxon>Pezizomycotina</taxon>
        <taxon>Eurotiomycetes</taxon>
        <taxon>Eurotiomycetidae</taxon>
        <taxon>Eurotiales</taxon>
        <taxon>Aspergillaceae</taxon>
        <taxon>Monascus</taxon>
    </lineage>
</organism>
<accession>A0A507QR74</accession>
<keyword evidence="2" id="KW-1185">Reference proteome</keyword>
<protein>
    <submittedName>
        <fullName evidence="1">Uncharacterized protein</fullName>
    </submittedName>
</protein>
<evidence type="ECO:0000313" key="1">
    <source>
        <dbReference type="EMBL" id="TQB71043.1"/>
    </source>
</evidence>
<dbReference type="AlphaFoldDB" id="A0A507QR74"/>
<sequence length="826" mass="92999">MTCEGSLDHWNFEAANRQNFSNTRNIMQKDHDEFVRAVDDSLRNIKEQVQRGNLRANPAAAKYLLEEGHHDIVSSVTHATRPGVKQLLSRGKLGRESLLALGETRDLPRQGVYANVATSDTDKSTVRIYIGAAAGPYNSPRSRGMVDLILRHKREIRSSRPTTVLHHRTLRTPGWHARWTVLVAFPECVSRQLVLIAQTVMTVLFGTCLNKAYAACRPEYLARVPPDWGLNEMGPLGPDTLATYNKIDDGADPEETMLIRERLHASHVAFSAVHHERRLKRARNGGPIHVNILIQSGEIKRFFITPMKARDGGHVDILIPLPIGLHYGLQVSRSVNLTLDLSTRNHHTPYAAKSMYNSDARRLGLLLEGHYAVGPQKGSKFSHWLQSNMRAGIGKAEKLIQFISNECGDINQANISKGSRPDYVVWRQNNFVNQPEPERSELSLHPELKFNHSSSDTPPYPGQEVNGMLRQVILQLLRALQARIISKKIRVCPTIWRYFKGSDLETMADAVSQAVRPAAAELLVSSKPFTPARLLSIGGNIRDHQQGVYADIVTNEDPKYFRIYVGSSAAVSDNHTVRGLNRRIRDHLSFIRSESGRPESGIPHSVEVKKPGSRANFIILVRFATPVDRPVVHIAEAIMTILFASWDNKTFLYLRPAYLPKPDGWGLNSSNPMDFAIPGHYSGPEYREQQILRGRNMAARMQERRVAEAKAGGAVRVGAYHVKGKYLEFRFNLCGEIFCIPTTLGKSLGLDIYRVVNVECDIRVEQHPFAYAQRAQWEAKARRLGICLKGTYQRGECKGQEFQKWIQCNSDMAVLRAERLIDLLRD</sequence>
<evidence type="ECO:0000313" key="2">
    <source>
        <dbReference type="Proteomes" id="UP000319663"/>
    </source>
</evidence>
<comment type="caution">
    <text evidence="1">The sequence shown here is derived from an EMBL/GenBank/DDBJ whole genome shotgun (WGS) entry which is preliminary data.</text>
</comment>
<gene>
    <name evidence="1" type="ORF">MPDQ_007806</name>
</gene>
<proteinExistence type="predicted"/>
<dbReference type="Proteomes" id="UP000319663">
    <property type="component" value="Unassembled WGS sequence"/>
</dbReference>
<reference evidence="1 2" key="1">
    <citation type="submission" date="2019-06" db="EMBL/GenBank/DDBJ databases">
        <title>Wine fermentation using esterase from Monascus purpureus.</title>
        <authorList>
            <person name="Geng C."/>
            <person name="Zhang Y."/>
        </authorList>
    </citation>
    <scope>NUCLEOTIDE SEQUENCE [LARGE SCALE GENOMIC DNA]</scope>
    <source>
        <strain evidence="1">HQ1</strain>
    </source>
</reference>
<name>A0A507QR74_MONPU</name>